<dbReference type="Pfam" id="PF16845">
    <property type="entry name" value="SQAPI"/>
    <property type="match status" value="1"/>
</dbReference>
<feature type="chain" id="PRO_5045834658" description="Cystatin domain-containing protein" evidence="2">
    <location>
        <begin position="27"/>
        <end position="133"/>
    </location>
</feature>
<sequence length="133" mass="14561">MKRMSPSVMTFLLSLFVVLTFDEANSSLLDERQIRSAGGYSSVNVEDVDVREMADFATNAISLSSNFGPSHLVRIVKAEKQIVAGANYKLTLELNSIVDGDIVCDVIVFDQPWTDTRKLSESSCMAVCTSSDV</sequence>
<accession>A0ABR0AD66</accession>
<feature type="signal peptide" evidence="2">
    <location>
        <begin position="1"/>
        <end position="26"/>
    </location>
</feature>
<proteinExistence type="inferred from homology"/>
<dbReference type="InterPro" id="IPR046350">
    <property type="entry name" value="Cystatin_sf"/>
</dbReference>
<dbReference type="SUPFAM" id="SSF54403">
    <property type="entry name" value="Cystatin/monellin"/>
    <property type="match status" value="1"/>
</dbReference>
<keyword evidence="2" id="KW-0732">Signal</keyword>
<reference evidence="4 5" key="1">
    <citation type="journal article" date="2023" name="Nucleic Acids Res.">
        <title>The hologenome of Daphnia magna reveals possible DNA methylation and microbiome-mediated evolution of the host genome.</title>
        <authorList>
            <person name="Chaturvedi A."/>
            <person name="Li X."/>
            <person name="Dhandapani V."/>
            <person name="Marshall H."/>
            <person name="Kissane S."/>
            <person name="Cuenca-Cambronero M."/>
            <person name="Asole G."/>
            <person name="Calvet F."/>
            <person name="Ruiz-Romero M."/>
            <person name="Marangio P."/>
            <person name="Guigo R."/>
            <person name="Rago D."/>
            <person name="Mirbahai L."/>
            <person name="Eastwood N."/>
            <person name="Colbourne J.K."/>
            <person name="Zhou J."/>
            <person name="Mallon E."/>
            <person name="Orsini L."/>
        </authorList>
    </citation>
    <scope>NUCLEOTIDE SEQUENCE [LARGE SCALE GENOMIC DNA]</scope>
    <source>
        <strain evidence="4">LRV0_1</strain>
    </source>
</reference>
<organism evidence="4 5">
    <name type="scientific">Daphnia magna</name>
    <dbReference type="NCBI Taxonomy" id="35525"/>
    <lineage>
        <taxon>Eukaryota</taxon>
        <taxon>Metazoa</taxon>
        <taxon>Ecdysozoa</taxon>
        <taxon>Arthropoda</taxon>
        <taxon>Crustacea</taxon>
        <taxon>Branchiopoda</taxon>
        <taxon>Diplostraca</taxon>
        <taxon>Cladocera</taxon>
        <taxon>Anomopoda</taxon>
        <taxon>Daphniidae</taxon>
        <taxon>Daphnia</taxon>
    </lineage>
</organism>
<dbReference type="PROSITE" id="PS00287">
    <property type="entry name" value="CYSTATIN"/>
    <property type="match status" value="1"/>
</dbReference>
<evidence type="ECO:0000259" key="3">
    <source>
        <dbReference type="Pfam" id="PF16845"/>
    </source>
</evidence>
<gene>
    <name evidence="4" type="ORF">OUZ56_008505</name>
</gene>
<keyword evidence="5" id="KW-1185">Reference proteome</keyword>
<dbReference type="PANTHER" id="PTHR47364">
    <property type="entry name" value="CYSTEINE PROTEINASE INHIBITOR 5"/>
    <property type="match status" value="1"/>
</dbReference>
<dbReference type="InterPro" id="IPR018073">
    <property type="entry name" value="Prot_inh_cystat_CS"/>
</dbReference>
<comment type="similarity">
    <text evidence="1">Belongs to the cystatin family.</text>
</comment>
<evidence type="ECO:0000313" key="4">
    <source>
        <dbReference type="EMBL" id="KAK4023071.1"/>
    </source>
</evidence>
<protein>
    <recommendedName>
        <fullName evidence="3">Cystatin domain-containing protein</fullName>
    </recommendedName>
</protein>
<dbReference type="InterPro" id="IPR000010">
    <property type="entry name" value="Cystatin_dom"/>
</dbReference>
<evidence type="ECO:0000313" key="5">
    <source>
        <dbReference type="Proteomes" id="UP001234178"/>
    </source>
</evidence>
<evidence type="ECO:0000256" key="1">
    <source>
        <dbReference type="ARBA" id="ARBA00009403"/>
    </source>
</evidence>
<name>A0ABR0AD66_9CRUS</name>
<comment type="caution">
    <text evidence="4">The sequence shown here is derived from an EMBL/GenBank/DDBJ whole genome shotgun (WGS) entry which is preliminary data.</text>
</comment>
<dbReference type="PANTHER" id="PTHR47364:SF2">
    <property type="entry name" value="CYSTEINE PROTEINASE INHIBITOR 5"/>
    <property type="match status" value="1"/>
</dbReference>
<dbReference type="Proteomes" id="UP001234178">
    <property type="component" value="Unassembled WGS sequence"/>
</dbReference>
<evidence type="ECO:0000256" key="2">
    <source>
        <dbReference type="SAM" id="SignalP"/>
    </source>
</evidence>
<feature type="domain" description="Cystatin" evidence="3">
    <location>
        <begin position="44"/>
        <end position="120"/>
    </location>
</feature>
<dbReference type="CDD" id="cd00042">
    <property type="entry name" value="CY"/>
    <property type="match status" value="1"/>
</dbReference>
<dbReference type="Gene3D" id="3.10.450.10">
    <property type="match status" value="1"/>
</dbReference>
<dbReference type="EMBL" id="JAOYFB010000037">
    <property type="protein sequence ID" value="KAK4023071.1"/>
    <property type="molecule type" value="Genomic_DNA"/>
</dbReference>